<evidence type="ECO:0000313" key="1">
    <source>
        <dbReference type="EMBL" id="CAE6189211.1"/>
    </source>
</evidence>
<gene>
    <name evidence="1" type="ORF">AARE701A_LOCUS19069</name>
</gene>
<dbReference type="EMBL" id="LR999457">
    <property type="protein sequence ID" value="CAE6189211.1"/>
    <property type="molecule type" value="Genomic_DNA"/>
</dbReference>
<protein>
    <submittedName>
        <fullName evidence="1">Uncharacterized protein</fullName>
    </submittedName>
</protein>
<keyword evidence="2" id="KW-1185">Reference proteome</keyword>
<accession>A0A8S2ARI1</accession>
<evidence type="ECO:0000313" key="2">
    <source>
        <dbReference type="Proteomes" id="UP000682877"/>
    </source>
</evidence>
<dbReference type="AlphaFoldDB" id="A0A8S2ARI1"/>
<reference evidence="1" key="1">
    <citation type="submission" date="2021-01" db="EMBL/GenBank/DDBJ databases">
        <authorList>
            <person name="Bezrukov I."/>
        </authorList>
    </citation>
    <scope>NUCLEOTIDE SEQUENCE</scope>
</reference>
<organism evidence="1 2">
    <name type="scientific">Arabidopsis arenosa</name>
    <name type="common">Sand rock-cress</name>
    <name type="synonym">Cardaminopsis arenosa</name>
    <dbReference type="NCBI Taxonomy" id="38785"/>
    <lineage>
        <taxon>Eukaryota</taxon>
        <taxon>Viridiplantae</taxon>
        <taxon>Streptophyta</taxon>
        <taxon>Embryophyta</taxon>
        <taxon>Tracheophyta</taxon>
        <taxon>Spermatophyta</taxon>
        <taxon>Magnoliopsida</taxon>
        <taxon>eudicotyledons</taxon>
        <taxon>Gunneridae</taxon>
        <taxon>Pentapetalae</taxon>
        <taxon>rosids</taxon>
        <taxon>malvids</taxon>
        <taxon>Brassicales</taxon>
        <taxon>Brassicaceae</taxon>
        <taxon>Camelineae</taxon>
        <taxon>Arabidopsis</taxon>
    </lineage>
</organism>
<name>A0A8S2ARI1_ARAAE</name>
<proteinExistence type="predicted"/>
<sequence length="80" mass="8821">MRLLWELLTLLDHGFEASHRRGSQFHLHASHGHVALVSAFALKFIASFATNVKAFAVASSVWFYADVKLLRSVLLTPGGT</sequence>
<dbReference type="Proteomes" id="UP000682877">
    <property type="component" value="Chromosome 7"/>
</dbReference>